<dbReference type="PANTHER" id="PTHR33544">
    <property type="entry name" value="DUF4005 DOMAIN-CONTAINING PROTEIN-RELATED"/>
    <property type="match status" value="1"/>
</dbReference>
<reference evidence="1" key="1">
    <citation type="submission" date="2019-10" db="EMBL/GenBank/DDBJ databases">
        <authorList>
            <person name="Zhang R."/>
            <person name="Pan Y."/>
            <person name="Wang J."/>
            <person name="Ma R."/>
            <person name="Yu S."/>
        </authorList>
    </citation>
    <scope>NUCLEOTIDE SEQUENCE</scope>
    <source>
        <strain evidence="1">LA-IB0</strain>
        <tissue evidence="1">Leaf</tissue>
    </source>
</reference>
<accession>A0AAV6XSR5</accession>
<evidence type="ECO:0000313" key="2">
    <source>
        <dbReference type="Proteomes" id="UP000826271"/>
    </source>
</evidence>
<dbReference type="PANTHER" id="PTHR33544:SF14">
    <property type="entry name" value="PROTEIN, PUTATIVE-RELATED"/>
    <property type="match status" value="1"/>
</dbReference>
<dbReference type="EMBL" id="WHWC01000003">
    <property type="protein sequence ID" value="KAG8385518.1"/>
    <property type="molecule type" value="Genomic_DNA"/>
</dbReference>
<organism evidence="1 2">
    <name type="scientific">Buddleja alternifolia</name>
    <dbReference type="NCBI Taxonomy" id="168488"/>
    <lineage>
        <taxon>Eukaryota</taxon>
        <taxon>Viridiplantae</taxon>
        <taxon>Streptophyta</taxon>
        <taxon>Embryophyta</taxon>
        <taxon>Tracheophyta</taxon>
        <taxon>Spermatophyta</taxon>
        <taxon>Magnoliopsida</taxon>
        <taxon>eudicotyledons</taxon>
        <taxon>Gunneridae</taxon>
        <taxon>Pentapetalae</taxon>
        <taxon>asterids</taxon>
        <taxon>lamiids</taxon>
        <taxon>Lamiales</taxon>
        <taxon>Scrophulariaceae</taxon>
        <taxon>Buddlejeae</taxon>
        <taxon>Buddleja</taxon>
    </lineage>
</organism>
<comment type="caution">
    <text evidence="1">The sequence shown here is derived from an EMBL/GenBank/DDBJ whole genome shotgun (WGS) entry which is preliminary data.</text>
</comment>
<keyword evidence="2" id="KW-1185">Reference proteome</keyword>
<dbReference type="InterPro" id="IPR040344">
    <property type="entry name" value="At3g17950-like"/>
</dbReference>
<dbReference type="AlphaFoldDB" id="A0AAV6XSR5"/>
<dbReference type="Proteomes" id="UP000826271">
    <property type="component" value="Unassembled WGS sequence"/>
</dbReference>
<name>A0AAV6XSR5_9LAMI</name>
<gene>
    <name evidence="1" type="ORF">BUALT_Bualt03G0053600</name>
</gene>
<proteinExistence type="predicted"/>
<sequence length="134" mass="14821">MVMEGNQVRPNGWPLGLRIMSTRIGVVDASQTAAPPLPYPPRRLRSSSFSSFSSSNLDTQSTASFFPDQSVSLGWLIGIRPTNKGIFYHRKVTDERSNSPVVHRDHTHNSHGLCAPLIHHVIGRMGRSSTTSRN</sequence>
<protein>
    <submittedName>
        <fullName evidence="1">Uncharacterized protein</fullName>
    </submittedName>
</protein>
<evidence type="ECO:0000313" key="1">
    <source>
        <dbReference type="EMBL" id="KAG8385518.1"/>
    </source>
</evidence>